<gene>
    <name evidence="2" type="ORF">OR16_26768</name>
</gene>
<evidence type="ECO:0000313" key="2">
    <source>
        <dbReference type="EMBL" id="EHP40263.1"/>
    </source>
</evidence>
<dbReference type="EMBL" id="AHJE01000069">
    <property type="protein sequence ID" value="EHP40263.1"/>
    <property type="molecule type" value="Genomic_DNA"/>
</dbReference>
<organism evidence="2 3">
    <name type="scientific">Cupriavidus basilensis OR16</name>
    <dbReference type="NCBI Taxonomy" id="1127483"/>
    <lineage>
        <taxon>Bacteria</taxon>
        <taxon>Pseudomonadati</taxon>
        <taxon>Pseudomonadota</taxon>
        <taxon>Betaproteobacteria</taxon>
        <taxon>Burkholderiales</taxon>
        <taxon>Burkholderiaceae</taxon>
        <taxon>Cupriavidus</taxon>
    </lineage>
</organism>
<evidence type="ECO:0000313" key="3">
    <source>
        <dbReference type="Proteomes" id="UP000005808"/>
    </source>
</evidence>
<sequence length="178" mass="19065">MRDPQRREAIGGAVQANAEQAVDQRAGIRRKWRQGAMAGGLRHGMQCHAGRARLQPGTPGVGGQAIGFGRQPHLDLAPGLVQAGGGYQRVAAVIARAGQQQQRARWRVVRQPGRRRGAGPGHQFEGGQAGHGGRFDAADGRHVVQRDSAGARRVQRQPGMVWQHSGQRGRSRGKALHG</sequence>
<name>H1SB25_9BURK</name>
<feature type="compositionally biased region" description="Basic residues" evidence="1">
    <location>
        <begin position="167"/>
        <end position="178"/>
    </location>
</feature>
<reference evidence="2 3" key="1">
    <citation type="journal article" date="2012" name="J. Bacteriol.">
        <title>De Novo Genome Project of Cupriavidus basilensis OR16.</title>
        <authorList>
            <person name="Cserhati M."/>
            <person name="Kriszt B."/>
            <person name="Szoboszlay S."/>
            <person name="Toth A."/>
            <person name="Szabo I."/>
            <person name="Tancsics A."/>
            <person name="Nagy I."/>
            <person name="Horvath B."/>
            <person name="Nagy I."/>
            <person name="Kukolya J."/>
        </authorList>
    </citation>
    <scope>NUCLEOTIDE SEQUENCE [LARGE SCALE GENOMIC DNA]</scope>
    <source>
        <strain evidence="2 3">OR16</strain>
    </source>
</reference>
<feature type="region of interest" description="Disordered" evidence="1">
    <location>
        <begin position="112"/>
        <end position="178"/>
    </location>
</feature>
<protein>
    <submittedName>
        <fullName evidence="2">Uncharacterized protein</fullName>
    </submittedName>
</protein>
<feature type="compositionally biased region" description="Basic and acidic residues" evidence="1">
    <location>
        <begin position="133"/>
        <end position="145"/>
    </location>
</feature>
<evidence type="ECO:0000256" key="1">
    <source>
        <dbReference type="SAM" id="MobiDB-lite"/>
    </source>
</evidence>
<accession>H1SB25</accession>
<proteinExistence type="predicted"/>
<comment type="caution">
    <text evidence="2">The sequence shown here is derived from an EMBL/GenBank/DDBJ whole genome shotgun (WGS) entry which is preliminary data.</text>
</comment>
<dbReference type="Proteomes" id="UP000005808">
    <property type="component" value="Unassembled WGS sequence"/>
</dbReference>
<dbReference type="AlphaFoldDB" id="H1SB25"/>